<proteinExistence type="predicted"/>
<evidence type="ECO:0000256" key="1">
    <source>
        <dbReference type="SAM" id="MobiDB-lite"/>
    </source>
</evidence>
<dbReference type="EnsemblPlants" id="LPERR02G20820.1">
    <property type="protein sequence ID" value="LPERR02G20820.1"/>
    <property type="gene ID" value="LPERR02G20820"/>
</dbReference>
<evidence type="ECO:0000259" key="2">
    <source>
        <dbReference type="SMART" id="SM01162"/>
    </source>
</evidence>
<name>A0A0D9VIS4_9ORYZ</name>
<dbReference type="SMART" id="SM01162">
    <property type="entry name" value="DUF1771"/>
    <property type="match status" value="1"/>
</dbReference>
<reference evidence="4" key="2">
    <citation type="submission" date="2013-12" db="EMBL/GenBank/DDBJ databases">
        <authorList>
            <person name="Yu Y."/>
            <person name="Lee S."/>
            <person name="de Baynast K."/>
            <person name="Wissotski M."/>
            <person name="Liu L."/>
            <person name="Talag J."/>
            <person name="Goicoechea J."/>
            <person name="Angelova A."/>
            <person name="Jetty R."/>
            <person name="Kudrna D."/>
            <person name="Golser W."/>
            <person name="Rivera L."/>
            <person name="Zhang J."/>
            <person name="Wing R."/>
        </authorList>
    </citation>
    <scope>NUCLEOTIDE SEQUENCE</scope>
</reference>
<dbReference type="PANTHER" id="PTHR47872">
    <property type="entry name" value="NUCLEAR RNA EXPORT FACTOR SDE5-RELATED"/>
    <property type="match status" value="1"/>
</dbReference>
<dbReference type="PANTHER" id="PTHR47872:SF1">
    <property type="entry name" value="NUCLEAR RNA EXPORT FACTOR SDE5-RELATED"/>
    <property type="match status" value="1"/>
</dbReference>
<accession>A0A0D9VIS4</accession>
<dbReference type="Pfam" id="PF24767">
    <property type="entry name" value="UBA_At5g58720"/>
    <property type="match status" value="1"/>
</dbReference>
<dbReference type="Proteomes" id="UP000032180">
    <property type="component" value="Chromosome 2"/>
</dbReference>
<evidence type="ECO:0000313" key="3">
    <source>
        <dbReference type="EnsemblPlants" id="LPERR02G20820.1"/>
    </source>
</evidence>
<feature type="region of interest" description="Disordered" evidence="1">
    <location>
        <begin position="1"/>
        <end position="45"/>
    </location>
</feature>
<dbReference type="AlphaFoldDB" id="A0A0D9VIS4"/>
<sequence length="520" mass="57759">MQAKESPTLRRGFPNSYFPTGDQRRRGRLREPMDPPNSQTLSSDEETRGLNALLDAFSSAFSLEDIATAYCKANGDVNRAGDILAELELPMAKSNEVDSSGGTILPPSGKAIEENCTESSGQTKSHEKLQKSSASFGTVSSMLGKGSTRATVPLNRASGKEKPPVVELPEYMRDDFNVKADKSDSAPKRDTLNNRDIELFLFSMLGEGFKLSMDMIHEVLGSCGYDIKKSMEELISVSAKDADKKAENKHNVAHVAAVEASSSKGSCLESQSTFRNGSPYSLRGGRLSSSQISPGELLESIFTVPERSDEEPIRKRYELGANRNRVPDQKPVIEPLEDISSDSTGYPAKVILVSEEPVADNEDDYQNYRRAAKQHWDMMKQYYEKAVDAFREGNQKEVEYLIGQGKHYYTMARLADEKSSAEIVKSKKAESKNELCVDLRGQDPANVANLVRLHLRQLSNIPSFEYLKVITGAEDGSFKSGQRRRKVLKYLEKKSIVWTEEEATLGIILIPINQMQDQQA</sequence>
<dbReference type="Gene3D" id="3.30.1370.110">
    <property type="match status" value="1"/>
</dbReference>
<dbReference type="Gramene" id="LPERR02G20820.1">
    <property type="protein sequence ID" value="LPERR02G20820.1"/>
    <property type="gene ID" value="LPERR02G20820"/>
</dbReference>
<dbReference type="STRING" id="77586.A0A0D9VIS4"/>
<dbReference type="InterPro" id="IPR056254">
    <property type="entry name" value="At5g58720/SDE5-like_UBA-like"/>
</dbReference>
<dbReference type="Pfam" id="PF08590">
    <property type="entry name" value="DUF1771"/>
    <property type="match status" value="1"/>
</dbReference>
<dbReference type="InterPro" id="IPR013899">
    <property type="entry name" value="DUF1771"/>
</dbReference>
<feature type="region of interest" description="Disordered" evidence="1">
    <location>
        <begin position="95"/>
        <end position="162"/>
    </location>
</feature>
<dbReference type="eggNOG" id="KOG2401">
    <property type="taxonomic scope" value="Eukaryota"/>
</dbReference>
<reference evidence="3 4" key="1">
    <citation type="submission" date="2012-08" db="EMBL/GenBank/DDBJ databases">
        <title>Oryza genome evolution.</title>
        <authorList>
            <person name="Wing R.A."/>
        </authorList>
    </citation>
    <scope>NUCLEOTIDE SEQUENCE</scope>
</reference>
<reference evidence="3" key="3">
    <citation type="submission" date="2015-04" db="UniProtKB">
        <authorList>
            <consortium name="EnsemblPlants"/>
        </authorList>
    </citation>
    <scope>IDENTIFICATION</scope>
</reference>
<evidence type="ECO:0000313" key="4">
    <source>
        <dbReference type="Proteomes" id="UP000032180"/>
    </source>
</evidence>
<organism evidence="3 4">
    <name type="scientific">Leersia perrieri</name>
    <dbReference type="NCBI Taxonomy" id="77586"/>
    <lineage>
        <taxon>Eukaryota</taxon>
        <taxon>Viridiplantae</taxon>
        <taxon>Streptophyta</taxon>
        <taxon>Embryophyta</taxon>
        <taxon>Tracheophyta</taxon>
        <taxon>Spermatophyta</taxon>
        <taxon>Magnoliopsida</taxon>
        <taxon>Liliopsida</taxon>
        <taxon>Poales</taxon>
        <taxon>Poaceae</taxon>
        <taxon>BOP clade</taxon>
        <taxon>Oryzoideae</taxon>
        <taxon>Oryzeae</taxon>
        <taxon>Oryzinae</taxon>
        <taxon>Leersia</taxon>
    </lineage>
</organism>
<feature type="domain" description="DUF1771" evidence="2">
    <location>
        <begin position="364"/>
        <end position="429"/>
    </location>
</feature>
<feature type="compositionally biased region" description="Polar residues" evidence="1">
    <location>
        <begin position="131"/>
        <end position="141"/>
    </location>
</feature>
<dbReference type="HOGENOM" id="CLU_024477_1_0_1"/>
<keyword evidence="4" id="KW-1185">Reference proteome</keyword>
<dbReference type="InterPro" id="IPR036063">
    <property type="entry name" value="Smr_dom_sf"/>
</dbReference>
<protein>
    <recommendedName>
        <fullName evidence="2">DUF1771 domain-containing protein</fullName>
    </recommendedName>
</protein>